<gene>
    <name evidence="1" type="ORF">J572_3804</name>
</gene>
<accession>A0A836LXR0</accession>
<dbReference type="Proteomes" id="UP000027309">
    <property type="component" value="Unassembled WGS sequence"/>
</dbReference>
<evidence type="ECO:0000313" key="2">
    <source>
        <dbReference type="Proteomes" id="UP000027309"/>
    </source>
</evidence>
<proteinExistence type="predicted"/>
<dbReference type="RefSeq" id="WP_031980027.1">
    <property type="nucleotide sequence ID" value="NZ_JMOA01000085.1"/>
</dbReference>
<dbReference type="EMBL" id="JMOA01000085">
    <property type="protein sequence ID" value="KCX98460.1"/>
    <property type="molecule type" value="Genomic_DNA"/>
</dbReference>
<name>A0A836LXR0_ACIBA</name>
<reference evidence="1 2" key="1">
    <citation type="submission" date="2014-04" db="EMBL/GenBank/DDBJ databases">
        <title>Comparative genomics and transcriptomics to identify genetic mechanisms underlying the emergence of carbapenem resistant Acinetobacter baumannii (CRAb).</title>
        <authorList>
            <person name="Harris A.D."/>
            <person name="Johnson K.J."/>
            <person name="George J."/>
            <person name="Nadendla S."/>
            <person name="Daugherty S.C."/>
            <person name="Parankush S."/>
            <person name="Sadzewicz L."/>
            <person name="Tallon L."/>
            <person name="Sengamalay N."/>
            <person name="Hazen T.H."/>
            <person name="Rasko D.A."/>
        </authorList>
    </citation>
    <scope>NUCLEOTIDE SEQUENCE [LARGE SCALE GENOMIC DNA]</scope>
    <source>
        <strain evidence="1 2">1499986</strain>
    </source>
</reference>
<protein>
    <submittedName>
        <fullName evidence="1">Uncharacterized protein</fullName>
    </submittedName>
</protein>
<comment type="caution">
    <text evidence="1">The sequence shown here is derived from an EMBL/GenBank/DDBJ whole genome shotgun (WGS) entry which is preliminary data.</text>
</comment>
<sequence>MMKRLRQRQRQQRSIFAMLSNHSKTGLLKKEVEFIKNEGFVKAKRILKRAPDDATHYRDLSCGTRYTKNISKTECYVWTDNRWRRSVVPYQIFTSEVIKPLSDLKSLVESLDRVNEHGGYLATKELLSFLIVHQGAFGKEAVSDETIKSLKVSIADHESVYGGMDA</sequence>
<dbReference type="AlphaFoldDB" id="A0A836LXR0"/>
<evidence type="ECO:0000313" key="1">
    <source>
        <dbReference type="EMBL" id="KCX98460.1"/>
    </source>
</evidence>
<organism evidence="1 2">
    <name type="scientific">Acinetobacter baumannii 1499986</name>
    <dbReference type="NCBI Taxonomy" id="1310673"/>
    <lineage>
        <taxon>Bacteria</taxon>
        <taxon>Pseudomonadati</taxon>
        <taxon>Pseudomonadota</taxon>
        <taxon>Gammaproteobacteria</taxon>
        <taxon>Moraxellales</taxon>
        <taxon>Moraxellaceae</taxon>
        <taxon>Acinetobacter</taxon>
        <taxon>Acinetobacter calcoaceticus/baumannii complex</taxon>
    </lineage>
</organism>